<protein>
    <submittedName>
        <fullName evidence="3">Uncharacterized protein</fullName>
    </submittedName>
</protein>
<dbReference type="Proteomes" id="UP001430356">
    <property type="component" value="Unassembled WGS sequence"/>
</dbReference>
<evidence type="ECO:0000313" key="3">
    <source>
        <dbReference type="EMBL" id="KAK7199386.1"/>
    </source>
</evidence>
<dbReference type="AlphaFoldDB" id="A0AAW0F0Y6"/>
<evidence type="ECO:0000313" key="4">
    <source>
        <dbReference type="Proteomes" id="UP001430356"/>
    </source>
</evidence>
<name>A0AAW0F0Y6_9TRYP</name>
<dbReference type="PANTHER" id="PTHR46652">
    <property type="entry name" value="LEUCINE-RICH REPEAT AND IQ DOMAIN-CONTAINING PROTEIN 1-RELATED"/>
    <property type="match status" value="1"/>
</dbReference>
<proteinExistence type="predicted"/>
<organism evidence="3 4">
    <name type="scientific">Novymonas esmeraldas</name>
    <dbReference type="NCBI Taxonomy" id="1808958"/>
    <lineage>
        <taxon>Eukaryota</taxon>
        <taxon>Discoba</taxon>
        <taxon>Euglenozoa</taxon>
        <taxon>Kinetoplastea</taxon>
        <taxon>Metakinetoplastina</taxon>
        <taxon>Trypanosomatida</taxon>
        <taxon>Trypanosomatidae</taxon>
        <taxon>Novymonas</taxon>
    </lineage>
</organism>
<evidence type="ECO:0000256" key="2">
    <source>
        <dbReference type="ARBA" id="ARBA00022737"/>
    </source>
</evidence>
<dbReference type="InterPro" id="IPR032675">
    <property type="entry name" value="LRR_dom_sf"/>
</dbReference>
<dbReference type="SMART" id="SM00367">
    <property type="entry name" value="LRR_CC"/>
    <property type="match status" value="4"/>
</dbReference>
<dbReference type="PANTHER" id="PTHR46652:SF3">
    <property type="entry name" value="LEUCINE-RICH REPEAT-CONTAINING PROTEIN 9"/>
    <property type="match status" value="1"/>
</dbReference>
<keyword evidence="4" id="KW-1185">Reference proteome</keyword>
<sequence length="518" mass="54842">MSVAADEDKSRAAVARTVPLRLLLRRLHRGLRDPRPVPQVLRQKVTALERLLPHTEDPLAHVTSYSPSPIPLALTAAHARARVYAELRGTSTRSGGRARLEMDSTQPTLAVTPVHGRTCVDWLLRLTWWVQLCGCAVCLRLDQCDGGAVPCGLPLFQHVASLSVTQNTQLLHADGRALRSLEKLTIDSDSFHGLCAAGEAFGALRELHLNPFLLAHRSSLSALPLLADLHIHGNMGTLDVSVLACAAGLRSLHVGSESLLRISGLSKCTALSSCSIRSAALPGLDFLAEATALRKAVVVWSGIRSVGGLAACTELDSVSLLWCHNLNSLAPLEAASKLTRINASGSGLTTVVGLGRCPSLEELDLTNCEGVVDLTPLNAAPQLRRLSISGTGVRRVDALRTCPLLEELDVSWCTDLADLSPLRGSAKLRTLLAGCSSVSTVAGLNRCGLLQHVDVSHCAQLASLSALAGAPSLETLKARCSAVRDVTGLETCRALKLLDVRGCAQLPMIHGSLAALLP</sequence>
<evidence type="ECO:0000256" key="1">
    <source>
        <dbReference type="ARBA" id="ARBA00022614"/>
    </source>
</evidence>
<gene>
    <name evidence="3" type="ORF">NESM_000912100</name>
</gene>
<reference evidence="3 4" key="1">
    <citation type="journal article" date="2021" name="MBio">
        <title>A New Model Trypanosomatid, Novymonas esmeraldas: Genomic Perception of Its 'Candidatus Pandoraea novymonadis' Endosymbiont.</title>
        <authorList>
            <person name="Zakharova A."/>
            <person name="Saura A."/>
            <person name="Butenko A."/>
            <person name="Podesvova L."/>
            <person name="Warmusova S."/>
            <person name="Kostygov A.Y."/>
            <person name="Nenarokova A."/>
            <person name="Lukes J."/>
            <person name="Opperdoes F.R."/>
            <person name="Yurchenko V."/>
        </authorList>
    </citation>
    <scope>NUCLEOTIDE SEQUENCE [LARGE SCALE GENOMIC DNA]</scope>
    <source>
        <strain evidence="3 4">E262AT.01</strain>
    </source>
</reference>
<dbReference type="EMBL" id="JAECZO010000333">
    <property type="protein sequence ID" value="KAK7199386.1"/>
    <property type="molecule type" value="Genomic_DNA"/>
</dbReference>
<dbReference type="Gene3D" id="3.80.10.10">
    <property type="entry name" value="Ribonuclease Inhibitor"/>
    <property type="match status" value="1"/>
</dbReference>
<dbReference type="InterPro" id="IPR006553">
    <property type="entry name" value="Leu-rich_rpt_Cys-con_subtyp"/>
</dbReference>
<comment type="caution">
    <text evidence="3">The sequence shown here is derived from an EMBL/GenBank/DDBJ whole genome shotgun (WGS) entry which is preliminary data.</text>
</comment>
<dbReference type="InterPro" id="IPR050836">
    <property type="entry name" value="SDS22/Internalin_LRR"/>
</dbReference>
<accession>A0AAW0F0Y6</accession>
<keyword evidence="2" id="KW-0677">Repeat</keyword>
<dbReference type="SUPFAM" id="SSF52058">
    <property type="entry name" value="L domain-like"/>
    <property type="match status" value="1"/>
</dbReference>
<keyword evidence="1" id="KW-0433">Leucine-rich repeat</keyword>